<accession>A0A6J4NV29</accession>
<protein>
    <submittedName>
        <fullName evidence="2">Integral membrane protein</fullName>
    </submittedName>
</protein>
<feature type="compositionally biased region" description="Basic and acidic residues" evidence="1">
    <location>
        <begin position="153"/>
        <end position="174"/>
    </location>
</feature>
<evidence type="ECO:0000313" key="2">
    <source>
        <dbReference type="EMBL" id="CAA9398959.1"/>
    </source>
</evidence>
<gene>
    <name evidence="2" type="ORF">AVDCRST_MAG32-2736</name>
</gene>
<feature type="compositionally biased region" description="Basic and acidic residues" evidence="1">
    <location>
        <begin position="90"/>
        <end position="107"/>
    </location>
</feature>
<feature type="compositionally biased region" description="Basic and acidic residues" evidence="1">
    <location>
        <begin position="25"/>
        <end position="41"/>
    </location>
</feature>
<name>A0A6J4NV29_9ACTN</name>
<feature type="non-terminal residue" evidence="2">
    <location>
        <position position="1"/>
    </location>
</feature>
<feature type="compositionally biased region" description="Basic residues" evidence="1">
    <location>
        <begin position="175"/>
        <end position="188"/>
    </location>
</feature>
<dbReference type="AlphaFoldDB" id="A0A6J4NV29"/>
<sequence>ERHDRQARPRRPAGPPPLLAAGRVPGDHDRPHRARGRDGRGRRVRVADGGPPGLSARPAPRRDPRGVLGARPRGRRRLDRLPPVQAGEPPRGRDLQVGRRLGRDPRRGGRLGPRGRSRRRARRAGCRLARRVARRGHDVLRALPRPLRRHPPRRGDRAGLRADLGEPPRLDLQRRRVAQHQRLGRARGSRGLGGARRPGQPGVGAAGLAGRHGGWGLLRRGPAALVRADRGRV</sequence>
<feature type="compositionally biased region" description="Basic residues" evidence="1">
    <location>
        <begin position="113"/>
        <end position="129"/>
    </location>
</feature>
<feature type="non-terminal residue" evidence="2">
    <location>
        <position position="233"/>
    </location>
</feature>
<feature type="compositionally biased region" description="Gly residues" evidence="1">
    <location>
        <begin position="190"/>
        <end position="205"/>
    </location>
</feature>
<reference evidence="2" key="1">
    <citation type="submission" date="2020-02" db="EMBL/GenBank/DDBJ databases">
        <authorList>
            <person name="Meier V. D."/>
        </authorList>
    </citation>
    <scope>NUCLEOTIDE SEQUENCE</scope>
    <source>
        <strain evidence="2">AVDCRST_MAG32</strain>
    </source>
</reference>
<dbReference type="EMBL" id="CADCUM010000110">
    <property type="protein sequence ID" value="CAA9398959.1"/>
    <property type="molecule type" value="Genomic_DNA"/>
</dbReference>
<feature type="region of interest" description="Disordered" evidence="1">
    <location>
        <begin position="1"/>
        <end position="129"/>
    </location>
</feature>
<evidence type="ECO:0000256" key="1">
    <source>
        <dbReference type="SAM" id="MobiDB-lite"/>
    </source>
</evidence>
<organism evidence="2">
    <name type="scientific">uncultured Nocardioides sp</name>
    <dbReference type="NCBI Taxonomy" id="198441"/>
    <lineage>
        <taxon>Bacteria</taxon>
        <taxon>Bacillati</taxon>
        <taxon>Actinomycetota</taxon>
        <taxon>Actinomycetes</taxon>
        <taxon>Propionibacteriales</taxon>
        <taxon>Nocardioidaceae</taxon>
        <taxon>Nocardioides</taxon>
        <taxon>environmental samples</taxon>
    </lineage>
</organism>
<feature type="region of interest" description="Disordered" evidence="1">
    <location>
        <begin position="145"/>
        <end position="205"/>
    </location>
</feature>
<proteinExistence type="predicted"/>